<keyword evidence="7" id="KW-1185">Reference proteome</keyword>
<dbReference type="PROSITE" id="PS00108">
    <property type="entry name" value="PROTEIN_KINASE_ST"/>
    <property type="match status" value="1"/>
</dbReference>
<feature type="non-terminal residue" evidence="6">
    <location>
        <position position="92"/>
    </location>
</feature>
<evidence type="ECO:0000313" key="7">
    <source>
        <dbReference type="Proteomes" id="UP000574528"/>
    </source>
</evidence>
<dbReference type="Gene3D" id="1.10.510.10">
    <property type="entry name" value="Transferase(Phosphotransferase) domain 1"/>
    <property type="match status" value="1"/>
</dbReference>
<proteinExistence type="inferred from homology"/>
<keyword evidence="6" id="KW-0808">Transferase</keyword>
<keyword evidence="6" id="KW-0418">Kinase</keyword>
<evidence type="ECO:0000256" key="1">
    <source>
        <dbReference type="ARBA" id="ARBA00008874"/>
    </source>
</evidence>
<keyword evidence="4" id="KW-0067">ATP-binding</keyword>
<dbReference type="InterPro" id="IPR008271">
    <property type="entry name" value="Ser/Thr_kinase_AS"/>
</dbReference>
<dbReference type="PROSITE" id="PS50011">
    <property type="entry name" value="PROTEIN_KINASE_DOM"/>
    <property type="match status" value="1"/>
</dbReference>
<dbReference type="InterPro" id="IPR000719">
    <property type="entry name" value="Prot_kinase_dom"/>
</dbReference>
<accession>A0A7K9BWQ5</accession>
<dbReference type="SUPFAM" id="SSF56112">
    <property type="entry name" value="Protein kinase-like (PK-like)"/>
    <property type="match status" value="1"/>
</dbReference>
<evidence type="ECO:0000259" key="5">
    <source>
        <dbReference type="PROSITE" id="PS50011"/>
    </source>
</evidence>
<sequence length="92" mass="10588">LQVLDFLHSEQIIHRDIKSCNILLGMHYSVKLADICLCTQIIHKQNRRTTCAGTLNWMAPEMVKQEPYDCKVELWSLDITTVDMNKGEPSLT</sequence>
<gene>
    <name evidence="6" type="primary">Pak3_1</name>
    <name evidence="6" type="ORF">PSIHAE_R02644</name>
</gene>
<comment type="caution">
    <text evidence="6">The sequence shown here is derived from an EMBL/GenBank/DDBJ whole genome shotgun (WGS) entry which is preliminary data.</text>
</comment>
<dbReference type="GO" id="GO:0005524">
    <property type="term" value="F:ATP binding"/>
    <property type="evidence" value="ECO:0007669"/>
    <property type="project" value="UniProtKB-KW"/>
</dbReference>
<dbReference type="InterPro" id="IPR051931">
    <property type="entry name" value="PAK3-like"/>
</dbReference>
<name>A0A7K9BWQ5_9PICI</name>
<dbReference type="PANTHER" id="PTHR45832:SF22">
    <property type="entry name" value="SERINE_THREONINE-PROTEIN KINASE SAMKA-RELATED"/>
    <property type="match status" value="1"/>
</dbReference>
<protein>
    <recommendedName>
        <fullName evidence="2">non-specific serine/threonine protein kinase</fullName>
        <ecNumber evidence="2">2.7.11.1</ecNumber>
    </recommendedName>
</protein>
<dbReference type="EMBL" id="VWZI01006545">
    <property type="protein sequence ID" value="NXG44122.1"/>
    <property type="molecule type" value="Genomic_DNA"/>
</dbReference>
<dbReference type="Proteomes" id="UP000574528">
    <property type="component" value="Unassembled WGS sequence"/>
</dbReference>
<dbReference type="AlphaFoldDB" id="A0A7K9BWQ5"/>
<evidence type="ECO:0000256" key="2">
    <source>
        <dbReference type="ARBA" id="ARBA00012513"/>
    </source>
</evidence>
<feature type="non-terminal residue" evidence="6">
    <location>
        <position position="1"/>
    </location>
</feature>
<dbReference type="InterPro" id="IPR011009">
    <property type="entry name" value="Kinase-like_dom_sf"/>
</dbReference>
<dbReference type="OrthoDB" id="266718at2759"/>
<dbReference type="PANTHER" id="PTHR45832">
    <property type="entry name" value="SERINE/THREONINE-PROTEIN KINASE SAMKA-RELATED-RELATED"/>
    <property type="match status" value="1"/>
</dbReference>
<dbReference type="Pfam" id="PF00069">
    <property type="entry name" value="Pkinase"/>
    <property type="match status" value="1"/>
</dbReference>
<evidence type="ECO:0000313" key="6">
    <source>
        <dbReference type="EMBL" id="NXG44122.1"/>
    </source>
</evidence>
<dbReference type="GO" id="GO:0004674">
    <property type="term" value="F:protein serine/threonine kinase activity"/>
    <property type="evidence" value="ECO:0007669"/>
    <property type="project" value="UniProtKB-EC"/>
</dbReference>
<dbReference type="EC" id="2.7.11.1" evidence="2"/>
<evidence type="ECO:0000256" key="3">
    <source>
        <dbReference type="ARBA" id="ARBA00022741"/>
    </source>
</evidence>
<reference evidence="6 7" key="1">
    <citation type="submission" date="2019-09" db="EMBL/GenBank/DDBJ databases">
        <title>Bird 10,000 Genomes (B10K) Project - Family phase.</title>
        <authorList>
            <person name="Zhang G."/>
        </authorList>
    </citation>
    <scope>NUCLEOTIDE SEQUENCE [LARGE SCALE GENOMIC DNA]</scope>
    <source>
        <strain evidence="6">B10K-DU-001-24</strain>
        <tissue evidence="6">Muscle</tissue>
    </source>
</reference>
<comment type="similarity">
    <text evidence="1">Belongs to the protein kinase superfamily. STE Ser/Thr protein kinase family. STE20 subfamily.</text>
</comment>
<evidence type="ECO:0000256" key="4">
    <source>
        <dbReference type="ARBA" id="ARBA00022840"/>
    </source>
</evidence>
<organism evidence="6 7">
    <name type="scientific">Psilopogon haemacephalus</name>
    <name type="common">coppersmith barbet</name>
    <dbReference type="NCBI Taxonomy" id="2585815"/>
    <lineage>
        <taxon>Eukaryota</taxon>
        <taxon>Metazoa</taxon>
        <taxon>Chordata</taxon>
        <taxon>Craniata</taxon>
        <taxon>Vertebrata</taxon>
        <taxon>Euteleostomi</taxon>
        <taxon>Archelosauria</taxon>
        <taxon>Archosauria</taxon>
        <taxon>Dinosauria</taxon>
        <taxon>Saurischia</taxon>
        <taxon>Theropoda</taxon>
        <taxon>Coelurosauria</taxon>
        <taxon>Aves</taxon>
        <taxon>Neognathae</taxon>
        <taxon>Neoaves</taxon>
        <taxon>Telluraves</taxon>
        <taxon>Coraciimorphae</taxon>
        <taxon>Piciformes</taxon>
        <taxon>Megalaimidae</taxon>
        <taxon>Psilopogon</taxon>
    </lineage>
</organism>
<keyword evidence="3" id="KW-0547">Nucleotide-binding</keyword>
<feature type="domain" description="Protein kinase" evidence="5">
    <location>
        <begin position="1"/>
        <end position="92"/>
    </location>
</feature>